<sequence>MERLFFETKIAATDTGEITGLAWPFGSADRVGDLIEPGSFKSATLPLPMLFGHDLNDPIGVWSSASEDSTGLQVKGNLLINDVARAREVHALVKSGAVRGLSVGFVTKKSVTRKGGGRTISALDLLEVSLVVVGMHPGARVTSAKSAIHAIAMAEAINRAAERLRG</sequence>
<dbReference type="InterPro" id="IPR054613">
    <property type="entry name" value="Peptidase_S78_dom"/>
</dbReference>
<evidence type="ECO:0000256" key="1">
    <source>
        <dbReference type="ARBA" id="ARBA00022612"/>
    </source>
</evidence>
<proteinExistence type="predicted"/>
<keyword evidence="3" id="KW-0378">Hydrolase</keyword>
<dbReference type="RefSeq" id="WP_080825448.1">
    <property type="nucleotide sequence ID" value="NZ_CP039888.1"/>
</dbReference>
<evidence type="ECO:0000259" key="4">
    <source>
        <dbReference type="Pfam" id="PF04586"/>
    </source>
</evidence>
<keyword evidence="1" id="KW-1188">Viral release from host cell</keyword>
<gene>
    <name evidence="5" type="ORF">CFBP5877_03815</name>
</gene>
<keyword evidence="2 5" id="KW-0645">Protease</keyword>
<dbReference type="Proteomes" id="UP000298579">
    <property type="component" value="Chromosome circular"/>
</dbReference>
<dbReference type="AlphaFoldDB" id="A0AAE6EE82"/>
<evidence type="ECO:0000256" key="3">
    <source>
        <dbReference type="ARBA" id="ARBA00022801"/>
    </source>
</evidence>
<organism evidence="5 6">
    <name type="scientific">Agrobacterium tumefaciens</name>
    <dbReference type="NCBI Taxonomy" id="358"/>
    <lineage>
        <taxon>Bacteria</taxon>
        <taxon>Pseudomonadati</taxon>
        <taxon>Pseudomonadota</taxon>
        <taxon>Alphaproteobacteria</taxon>
        <taxon>Hyphomicrobiales</taxon>
        <taxon>Rhizobiaceae</taxon>
        <taxon>Rhizobium/Agrobacterium group</taxon>
        <taxon>Agrobacterium</taxon>
        <taxon>Agrobacterium tumefaciens complex</taxon>
    </lineage>
</organism>
<protein>
    <submittedName>
        <fullName evidence="5">HK97 family phage prohead protease</fullName>
    </submittedName>
</protein>
<evidence type="ECO:0000313" key="6">
    <source>
        <dbReference type="Proteomes" id="UP000298579"/>
    </source>
</evidence>
<dbReference type="InterPro" id="IPR006433">
    <property type="entry name" value="Prohead_protease"/>
</dbReference>
<evidence type="ECO:0000256" key="2">
    <source>
        <dbReference type="ARBA" id="ARBA00022670"/>
    </source>
</evidence>
<reference evidence="5 6" key="1">
    <citation type="submission" date="2019-04" db="EMBL/GenBank/DDBJ databases">
        <title>Complete genome sequence of Agrobacterium tumefaciens CFBP5877.</title>
        <authorList>
            <person name="Huang Y.-Y."/>
            <person name="Chiang H.-Y."/>
            <person name="Chou L."/>
            <person name="Lai E.-M."/>
            <person name="Kuo C.-H."/>
        </authorList>
    </citation>
    <scope>NUCLEOTIDE SEQUENCE [LARGE SCALE GENOMIC DNA]</scope>
    <source>
        <strain evidence="5 6">CFBP5877</strain>
    </source>
</reference>
<dbReference type="NCBIfam" id="TIGR01543">
    <property type="entry name" value="proheadase_HK97"/>
    <property type="match status" value="1"/>
</dbReference>
<dbReference type="GO" id="GO:0006508">
    <property type="term" value="P:proteolysis"/>
    <property type="evidence" value="ECO:0007669"/>
    <property type="project" value="UniProtKB-KW"/>
</dbReference>
<evidence type="ECO:0000313" key="5">
    <source>
        <dbReference type="EMBL" id="QCL78291.1"/>
    </source>
</evidence>
<name>A0AAE6EE82_AGRTU</name>
<feature type="domain" description="Prohead serine protease" evidence="4">
    <location>
        <begin position="10"/>
        <end position="149"/>
    </location>
</feature>
<dbReference type="EMBL" id="CP039897">
    <property type="protein sequence ID" value="QCL78291.1"/>
    <property type="molecule type" value="Genomic_DNA"/>
</dbReference>
<dbReference type="Pfam" id="PF04586">
    <property type="entry name" value="Peptidase_S78"/>
    <property type="match status" value="1"/>
</dbReference>
<accession>A0AAE6EE82</accession>
<dbReference type="GO" id="GO:0008233">
    <property type="term" value="F:peptidase activity"/>
    <property type="evidence" value="ECO:0007669"/>
    <property type="project" value="UniProtKB-KW"/>
</dbReference>